<name>A0A9D4CXI2_DREPO</name>
<feature type="coiled-coil region" evidence="1">
    <location>
        <begin position="185"/>
        <end position="212"/>
    </location>
</feature>
<feature type="compositionally biased region" description="Basic residues" evidence="2">
    <location>
        <begin position="558"/>
        <end position="584"/>
    </location>
</feature>
<feature type="compositionally biased region" description="Basic and acidic residues" evidence="2">
    <location>
        <begin position="778"/>
        <end position="796"/>
    </location>
</feature>
<feature type="compositionally biased region" description="Low complexity" evidence="2">
    <location>
        <begin position="2002"/>
        <end position="2013"/>
    </location>
</feature>
<feature type="compositionally biased region" description="Basic and acidic residues" evidence="2">
    <location>
        <begin position="2061"/>
        <end position="2070"/>
    </location>
</feature>
<keyword evidence="4" id="KW-1185">Reference proteome</keyword>
<accession>A0A9D4CXI2</accession>
<sequence length="2070" mass="233480">MAAGKPQSDHEEMRVRVEQAQREIIPAVELEKKEIRMRIPLKIQLPVRPSVPEIVMTTFGNGGKTRDTTESDADRIVGITVSRDGGVEIARDSVSSPQSGRRHDTSSDKTLVSNIQAPHSSPKLGSRLTVQQSHSIIEKTEDLMEFFEDKKKTKQLSKRTSSKKHRTPSPAAIRQSIGLDHLDNLVRLMEQLSNLRDENSKLKNRCDYLESTKTLLVAKSHLEEEDSVGLDSITFDSDSLPRTKKSKSKSLKSGPEMVEPRKMRPRLPSAEDAKCLEFDYGDSSSDQAQQRNRKLFKRSFSTGSLEVPSDIVEQSEDDIGTQRLSDPFEEKNSSKLSKSPETKRKSKFSKWAKVKKVLNKQQLSENISSGIKSIKGLGKGAYLRYGSFAGRELTVPSHSVAESRSVDSGVGSGIDGEMDVRRSTSSNEPPSPTRFSERVIDMPTPCVDDVECEGIWLGPPEWIEKEREKEKELLKQALSESPKSEPRNVGSPLSLSGYESQEQHLRHLQPHLPRRQSSPLLLDSGDEEDIEDLKRSSSCKEPETSKNQDDVKGDKSEKKHKTPWGKMKNIIHTRKESVKKKSTKGGRESDSFGFEEVSETDYEVYDEMKYVQEGLLEGPVSRSTPKASPVVFRQKQQDKSSSNSPQGSQKDRSRNVPTTASGSVDVSALLGGVSDEFTRKLQEWEELKVKRMSRQFKDHSPEAAEGMSYESAGGVSPEFLKKLEEWERIKPIRDSATSEKKRDSQIEQEHETDSSDEETESVTTSPSESARQSTVSDMQRRLTDSFSRKMEEWERQKYRRNPSTPGEIKDMPQKTSFKERQKSKKTKEEKEKEKYMKLREREILRVEREEQKLEKEKMRIEKERLRALEREAKIEKMKGRLSQPDMESKFKNPVLGPLTEYKVTADFARKLHEWEVLKGMDSSTAMYLEAQKRSLQFSLEYHNAHNILNNKGETTQESSATDAEESQMRKTSSESEDMFLMDEPDGASQKVKGQKPPPLALIPYYGSPEPSPGAPVSEDSSLDDQSTETMESMTQHNIASLEKANKRLLEDLRQREIEYMELQNEVTDLNNKLINFRNEHVLELDLYKKQLIESQGGSDVSFDTKHMSQTLTHLEDKIGEIKKFGEQLAMSMEGAAVGKFQTVEGEESINNRLVDLLDKMRLLLQQATLSGDTLEEVSKKSSALHHFEKLYSQAMQLQMQMNNLRLSQLERNKEIMNMKRHLLLQEANNLLLQADVTRREAELLYYKEYSQKRQPIKRWNTYSGKEDRTRANLPAQDIPQKHSIFQRVQRLRSTRPLLPSTTDSDSDEQTKTPPRRESPRVRKRESPKSRKKESPTLRKCDSPSTRKKEFLGVKSSSDLDTGVPERSTDRKEEYVTQLSKVLSTKKSKGGQKVSSSLSVTLPTAKVILPKSGKGKEEIGRQKTEQTRERKTPVVPPIYELSASSSDGEKKPKFPELLIPEWKKQSHGSKVLQRVPRVESDNDVHKMDSDIFIPERTTVTEKLFLPLKPRSEERPRLPVDRSFDSSETSEDTLKYMTPELSPAVHPEPLKFPTRSVKESMETASDPGQSRPNSMIKVHIETHGTPLLLRKPPSGYQLRGRGGHVSNINVPIIPIKRIQPAQELLEDSQRYRSGHSIYLTRILKRYPMKIECRSRNIEATSKPVTHEKENVKSGYVKTIVKQLSREGTPDSKGSPKLAAKSSPGSESPKSEYVSHIIRKLSTPTPPTGPNSDKFTFPLRDLSNGGQVQKLRQAYSESPEGLPGRRYSETLMVRKKPPDVTPFESSSSTSSTLTFSHTQLSIHTDTGNGNLGNGAIEPRATYSSMPMLSLEGDDFGRERASTTSSRVAPTYSPKGSPAQRHKVHVAVSMSPGRSRRIIDPTLSPVRLRRLIDPASPGRRRRIHEPSPIEILTEEPAEMTTVAQTLTQSPQLSPQQSPSTSQGINIKRRSPKLKRKDKSKKGTIEVLCRQSITFDLGVSLHAQGEASGAGAQGGEMRSRTLPIRHSTSSTTSASSTSEIEGATGTSEDKKKSRHKKFMDSSFIQKSKKFFKVSKPGGCSSLKCCGSDRESNKDD</sequence>
<feature type="compositionally biased region" description="Basic and acidic residues" evidence="2">
    <location>
        <begin position="1308"/>
        <end position="1351"/>
    </location>
</feature>
<feature type="region of interest" description="Disordered" evidence="2">
    <location>
        <begin position="1408"/>
        <end position="1451"/>
    </location>
</feature>
<evidence type="ECO:0000256" key="2">
    <source>
        <dbReference type="SAM" id="MobiDB-lite"/>
    </source>
</evidence>
<feature type="compositionally biased region" description="Polar residues" evidence="2">
    <location>
        <begin position="655"/>
        <end position="664"/>
    </location>
</feature>
<feature type="region of interest" description="Disordered" evidence="2">
    <location>
        <begin position="88"/>
        <end position="128"/>
    </location>
</feature>
<evidence type="ECO:0000313" key="3">
    <source>
        <dbReference type="EMBL" id="KAH3734835.1"/>
    </source>
</evidence>
<feature type="region of interest" description="Disordered" evidence="2">
    <location>
        <begin position="467"/>
        <end position="597"/>
    </location>
</feature>
<feature type="compositionally biased region" description="Basic and acidic residues" evidence="2">
    <location>
        <begin position="807"/>
        <end position="834"/>
    </location>
</feature>
<feature type="region of interest" description="Disordered" evidence="2">
    <location>
        <begin position="1260"/>
        <end position="1375"/>
    </location>
</feature>
<protein>
    <submittedName>
        <fullName evidence="3">Uncharacterized protein</fullName>
    </submittedName>
</protein>
<feature type="region of interest" description="Disordered" evidence="2">
    <location>
        <begin position="692"/>
        <end position="716"/>
    </location>
</feature>
<feature type="compositionally biased region" description="Polar residues" evidence="2">
    <location>
        <begin position="491"/>
        <end position="500"/>
    </location>
</feature>
<feature type="compositionally biased region" description="Acidic residues" evidence="2">
    <location>
        <begin position="974"/>
        <end position="985"/>
    </location>
</feature>
<feature type="region of interest" description="Disordered" evidence="2">
    <location>
        <begin position="236"/>
        <end position="272"/>
    </location>
</feature>
<organism evidence="3 4">
    <name type="scientific">Dreissena polymorpha</name>
    <name type="common">Zebra mussel</name>
    <name type="synonym">Mytilus polymorpha</name>
    <dbReference type="NCBI Taxonomy" id="45954"/>
    <lineage>
        <taxon>Eukaryota</taxon>
        <taxon>Metazoa</taxon>
        <taxon>Spiralia</taxon>
        <taxon>Lophotrochozoa</taxon>
        <taxon>Mollusca</taxon>
        <taxon>Bivalvia</taxon>
        <taxon>Autobranchia</taxon>
        <taxon>Heteroconchia</taxon>
        <taxon>Euheterodonta</taxon>
        <taxon>Imparidentia</taxon>
        <taxon>Neoheterodontei</taxon>
        <taxon>Myida</taxon>
        <taxon>Dreissenoidea</taxon>
        <taxon>Dreissenidae</taxon>
        <taxon>Dreissena</taxon>
    </lineage>
</organism>
<feature type="compositionally biased region" description="Low complexity" evidence="2">
    <location>
        <begin position="1920"/>
        <end position="1938"/>
    </location>
</feature>
<feature type="compositionally biased region" description="Basic residues" evidence="2">
    <location>
        <begin position="152"/>
        <end position="167"/>
    </location>
</feature>
<gene>
    <name evidence="3" type="ORF">DPMN_041285</name>
</gene>
<keyword evidence="1" id="KW-0175">Coiled coil</keyword>
<feature type="region of interest" description="Disordered" evidence="2">
    <location>
        <begin position="307"/>
        <end position="349"/>
    </location>
</feature>
<feature type="region of interest" description="Disordered" evidence="2">
    <location>
        <begin position="729"/>
        <end position="834"/>
    </location>
</feature>
<feature type="region of interest" description="Disordered" evidence="2">
    <location>
        <begin position="948"/>
        <end position="1029"/>
    </location>
</feature>
<feature type="region of interest" description="Disordered" evidence="2">
    <location>
        <begin position="1682"/>
        <end position="1710"/>
    </location>
</feature>
<feature type="compositionally biased region" description="Basic and acidic residues" evidence="2">
    <location>
        <begin position="326"/>
        <end position="343"/>
    </location>
</feature>
<feature type="compositionally biased region" description="Low complexity" evidence="2">
    <location>
        <begin position="1696"/>
        <end position="1709"/>
    </location>
</feature>
<proteinExistence type="predicted"/>
<feature type="compositionally biased region" description="Basic and acidic residues" evidence="2">
    <location>
        <begin position="532"/>
        <end position="557"/>
    </location>
</feature>
<feature type="compositionally biased region" description="Polar residues" evidence="2">
    <location>
        <begin position="108"/>
        <end position="119"/>
    </location>
</feature>
<feature type="compositionally biased region" description="Basic residues" evidence="2">
    <location>
        <begin position="1942"/>
        <end position="1957"/>
    </location>
</feature>
<feature type="region of interest" description="Disordered" evidence="2">
    <location>
        <begin position="151"/>
        <end position="173"/>
    </location>
</feature>
<feature type="region of interest" description="Disordered" evidence="2">
    <location>
        <begin position="400"/>
        <end position="442"/>
    </location>
</feature>
<dbReference type="Proteomes" id="UP000828390">
    <property type="component" value="Unassembled WGS sequence"/>
</dbReference>
<evidence type="ECO:0000313" key="4">
    <source>
        <dbReference type="Proteomes" id="UP000828390"/>
    </source>
</evidence>
<feature type="region of interest" description="Disordered" evidence="2">
    <location>
        <begin position="1982"/>
        <end position="2035"/>
    </location>
</feature>
<feature type="compositionally biased region" description="Polar residues" evidence="2">
    <location>
        <begin position="948"/>
        <end position="961"/>
    </location>
</feature>
<feature type="compositionally biased region" description="Polar residues" evidence="2">
    <location>
        <begin position="639"/>
        <end position="648"/>
    </location>
</feature>
<feature type="region of interest" description="Disordered" evidence="2">
    <location>
        <begin position="1839"/>
        <end position="1859"/>
    </location>
</feature>
<comment type="caution">
    <text evidence="3">The sequence shown here is derived from an EMBL/GenBank/DDBJ whole genome shotgun (WGS) entry which is preliminary data.</text>
</comment>
<feature type="region of interest" description="Disordered" evidence="2">
    <location>
        <begin position="616"/>
        <end position="672"/>
    </location>
</feature>
<feature type="compositionally biased region" description="Basic and acidic residues" evidence="2">
    <location>
        <begin position="692"/>
        <end position="702"/>
    </location>
</feature>
<dbReference type="EMBL" id="JAIWYP010000011">
    <property type="protein sequence ID" value="KAH3734835.1"/>
    <property type="molecule type" value="Genomic_DNA"/>
</dbReference>
<feature type="region of interest" description="Disordered" evidence="2">
    <location>
        <begin position="1918"/>
        <end position="1958"/>
    </location>
</feature>
<reference evidence="3" key="2">
    <citation type="submission" date="2020-11" db="EMBL/GenBank/DDBJ databases">
        <authorList>
            <person name="McCartney M.A."/>
            <person name="Auch B."/>
            <person name="Kono T."/>
            <person name="Mallez S."/>
            <person name="Becker A."/>
            <person name="Gohl D.M."/>
            <person name="Silverstein K.A.T."/>
            <person name="Koren S."/>
            <person name="Bechman K.B."/>
            <person name="Herman A."/>
            <person name="Abrahante J.E."/>
            <person name="Garbe J."/>
        </authorList>
    </citation>
    <scope>NUCLEOTIDE SEQUENCE</scope>
    <source>
        <strain evidence="3">Duluth1</strain>
        <tissue evidence="3">Whole animal</tissue>
    </source>
</reference>
<reference evidence="3" key="1">
    <citation type="journal article" date="2019" name="bioRxiv">
        <title>The Genome of the Zebra Mussel, Dreissena polymorpha: A Resource for Invasive Species Research.</title>
        <authorList>
            <person name="McCartney M.A."/>
            <person name="Auch B."/>
            <person name="Kono T."/>
            <person name="Mallez S."/>
            <person name="Zhang Y."/>
            <person name="Obille A."/>
            <person name="Becker A."/>
            <person name="Abrahante J.E."/>
            <person name="Garbe J."/>
            <person name="Badalamenti J.P."/>
            <person name="Herman A."/>
            <person name="Mangelson H."/>
            <person name="Liachko I."/>
            <person name="Sullivan S."/>
            <person name="Sone E.D."/>
            <person name="Koren S."/>
            <person name="Silverstein K.A.T."/>
            <person name="Beckman K.B."/>
            <person name="Gohl D.M."/>
        </authorList>
    </citation>
    <scope>NUCLEOTIDE SEQUENCE</scope>
    <source>
        <strain evidence="3">Duluth1</strain>
        <tissue evidence="3">Whole animal</tissue>
    </source>
</reference>
<feature type="compositionally biased region" description="Basic and acidic residues" evidence="2">
    <location>
        <begin position="729"/>
        <end position="753"/>
    </location>
</feature>
<evidence type="ECO:0000256" key="1">
    <source>
        <dbReference type="SAM" id="Coils"/>
    </source>
</evidence>
<feature type="coiled-coil region" evidence="1">
    <location>
        <begin position="1038"/>
        <end position="1079"/>
    </location>
</feature>
<feature type="region of interest" description="Disordered" evidence="2">
    <location>
        <begin position="2048"/>
        <end position="2070"/>
    </location>
</feature>
<feature type="compositionally biased region" description="Basic and acidic residues" evidence="2">
    <location>
        <begin position="1413"/>
        <end position="1431"/>
    </location>
</feature>